<sequence length="63" mass="7083">MERSSSGCCVLQGSPPSSEESENWIFKESQEAKQKRGNHTQCAPITCRVCIFQRGIPNMCFET</sequence>
<protein>
    <submittedName>
        <fullName evidence="2">Uncharacterized protein</fullName>
    </submittedName>
</protein>
<keyword evidence="3" id="KW-1185">Reference proteome</keyword>
<dbReference type="AlphaFoldDB" id="A0AA39YN96"/>
<organism evidence="2 3">
    <name type="scientific">Cercophora newfieldiana</name>
    <dbReference type="NCBI Taxonomy" id="92897"/>
    <lineage>
        <taxon>Eukaryota</taxon>
        <taxon>Fungi</taxon>
        <taxon>Dikarya</taxon>
        <taxon>Ascomycota</taxon>
        <taxon>Pezizomycotina</taxon>
        <taxon>Sordariomycetes</taxon>
        <taxon>Sordariomycetidae</taxon>
        <taxon>Sordariales</taxon>
        <taxon>Lasiosphaeriaceae</taxon>
        <taxon>Cercophora</taxon>
    </lineage>
</organism>
<dbReference type="EMBL" id="JAULSV010000001">
    <property type="protein sequence ID" value="KAK0655584.1"/>
    <property type="molecule type" value="Genomic_DNA"/>
</dbReference>
<name>A0AA39YN96_9PEZI</name>
<feature type="region of interest" description="Disordered" evidence="1">
    <location>
        <begin position="1"/>
        <end position="23"/>
    </location>
</feature>
<dbReference type="Proteomes" id="UP001174936">
    <property type="component" value="Unassembled WGS sequence"/>
</dbReference>
<comment type="caution">
    <text evidence="2">The sequence shown here is derived from an EMBL/GenBank/DDBJ whole genome shotgun (WGS) entry which is preliminary data.</text>
</comment>
<reference evidence="2" key="1">
    <citation type="submission" date="2023-06" db="EMBL/GenBank/DDBJ databases">
        <title>Genome-scale phylogeny and comparative genomics of the fungal order Sordariales.</title>
        <authorList>
            <consortium name="Lawrence Berkeley National Laboratory"/>
            <person name="Hensen N."/>
            <person name="Bonometti L."/>
            <person name="Westerberg I."/>
            <person name="Brannstrom I.O."/>
            <person name="Guillou S."/>
            <person name="Cros-Aarteil S."/>
            <person name="Calhoun S."/>
            <person name="Haridas S."/>
            <person name="Kuo A."/>
            <person name="Mondo S."/>
            <person name="Pangilinan J."/>
            <person name="Riley R."/>
            <person name="Labutti K."/>
            <person name="Andreopoulos B."/>
            <person name="Lipzen A."/>
            <person name="Chen C."/>
            <person name="Yanf M."/>
            <person name="Daum C."/>
            <person name="Ng V."/>
            <person name="Clum A."/>
            <person name="Steindorff A."/>
            <person name="Ohm R."/>
            <person name="Martin F."/>
            <person name="Silar P."/>
            <person name="Natvig D."/>
            <person name="Lalanne C."/>
            <person name="Gautier V."/>
            <person name="Ament-Velasquez S.L."/>
            <person name="Kruys A."/>
            <person name="Hutchinson M.I."/>
            <person name="Powell A.J."/>
            <person name="Barry K."/>
            <person name="Miller A.N."/>
            <person name="Grigoriev I.V."/>
            <person name="Debuchy R."/>
            <person name="Gladieux P."/>
            <person name="Thoren M.H."/>
            <person name="Johannesson H."/>
        </authorList>
    </citation>
    <scope>NUCLEOTIDE SEQUENCE</scope>
    <source>
        <strain evidence="2">SMH2532-1</strain>
    </source>
</reference>
<accession>A0AA39YN96</accession>
<evidence type="ECO:0000313" key="2">
    <source>
        <dbReference type="EMBL" id="KAK0655584.1"/>
    </source>
</evidence>
<evidence type="ECO:0000313" key="3">
    <source>
        <dbReference type="Proteomes" id="UP001174936"/>
    </source>
</evidence>
<evidence type="ECO:0000256" key="1">
    <source>
        <dbReference type="SAM" id="MobiDB-lite"/>
    </source>
</evidence>
<gene>
    <name evidence="2" type="ORF">B0T16DRAFT_14722</name>
</gene>
<proteinExistence type="predicted"/>